<dbReference type="InterPro" id="IPR011009">
    <property type="entry name" value="Kinase-like_dom_sf"/>
</dbReference>
<dbReference type="Gene3D" id="1.10.510.10">
    <property type="entry name" value="Transferase(Phosphotransferase) domain 1"/>
    <property type="match status" value="1"/>
</dbReference>
<evidence type="ECO:0000256" key="3">
    <source>
        <dbReference type="SAM" id="MobiDB-lite"/>
    </source>
</evidence>
<dbReference type="Proteomes" id="UP000039865">
    <property type="component" value="Unassembled WGS sequence"/>
</dbReference>
<dbReference type="InParanoid" id="A0A078B1U1"/>
<evidence type="ECO:0000259" key="4">
    <source>
        <dbReference type="PROSITE" id="PS50011"/>
    </source>
</evidence>
<dbReference type="SMART" id="SM00220">
    <property type="entry name" value="S_TKc"/>
    <property type="match status" value="1"/>
</dbReference>
<feature type="region of interest" description="Disordered" evidence="3">
    <location>
        <begin position="429"/>
        <end position="477"/>
    </location>
</feature>
<dbReference type="Pfam" id="PF00069">
    <property type="entry name" value="Pkinase"/>
    <property type="match status" value="1"/>
</dbReference>
<dbReference type="PANTHER" id="PTHR11909">
    <property type="entry name" value="CASEIN KINASE-RELATED"/>
    <property type="match status" value="1"/>
</dbReference>
<dbReference type="OrthoDB" id="2687620at2759"/>
<feature type="domain" description="Protein kinase" evidence="4">
    <location>
        <begin position="33"/>
        <end position="320"/>
    </location>
</feature>
<dbReference type="SUPFAM" id="SSF56112">
    <property type="entry name" value="Protein kinase-like (PK-like)"/>
    <property type="match status" value="1"/>
</dbReference>
<evidence type="ECO:0000313" key="5">
    <source>
        <dbReference type="EMBL" id="CDW87272.1"/>
    </source>
</evidence>
<dbReference type="GO" id="GO:0004674">
    <property type="term" value="F:protein serine/threonine kinase activity"/>
    <property type="evidence" value="ECO:0007669"/>
    <property type="project" value="UniProtKB-EC"/>
</dbReference>
<dbReference type="InterPro" id="IPR008271">
    <property type="entry name" value="Ser/Thr_kinase_AS"/>
</dbReference>
<dbReference type="PROSITE" id="PS50011">
    <property type="entry name" value="PROTEIN_KINASE_DOM"/>
    <property type="match status" value="1"/>
</dbReference>
<name>A0A078B1U1_STYLE</name>
<dbReference type="InterPro" id="IPR000719">
    <property type="entry name" value="Prot_kinase_dom"/>
</dbReference>
<dbReference type="GO" id="GO:0005524">
    <property type="term" value="F:ATP binding"/>
    <property type="evidence" value="ECO:0007669"/>
    <property type="project" value="InterPro"/>
</dbReference>
<dbReference type="EMBL" id="CCKQ01015455">
    <property type="protein sequence ID" value="CDW87272.1"/>
    <property type="molecule type" value="Genomic_DNA"/>
</dbReference>
<protein>
    <recommendedName>
        <fullName evidence="2">Casein kinase I</fullName>
        <ecNumber evidence="1">2.7.11.1</ecNumber>
    </recommendedName>
</protein>
<accession>A0A078B1U1</accession>
<evidence type="ECO:0000256" key="2">
    <source>
        <dbReference type="ARBA" id="ARBA00023860"/>
    </source>
</evidence>
<reference evidence="5 6" key="1">
    <citation type="submission" date="2014-06" db="EMBL/GenBank/DDBJ databases">
        <authorList>
            <person name="Swart Estienne"/>
        </authorList>
    </citation>
    <scope>NUCLEOTIDE SEQUENCE [LARGE SCALE GENOMIC DNA]</scope>
    <source>
        <strain evidence="5 6">130c</strain>
    </source>
</reference>
<dbReference type="EC" id="2.7.11.1" evidence="1"/>
<dbReference type="AlphaFoldDB" id="A0A078B1U1"/>
<evidence type="ECO:0000256" key="1">
    <source>
        <dbReference type="ARBA" id="ARBA00012513"/>
    </source>
</evidence>
<evidence type="ECO:0000313" key="6">
    <source>
        <dbReference type="Proteomes" id="UP000039865"/>
    </source>
</evidence>
<sequence>MIIGKQPQQKIDSTVNINNNFNPEADYIIKSKYILKNYIKGGGFGDIFVAKHIEKGYEVAIKFVMIPFIFIFKQSELNNDEATRQYENEVDAMKTIKRIAGVRASLFPKLLANGYLSDKKLNYIIMPKYDIDLERLFMQYKRKFKMETVITLGLQIIERLEIMHNCGLIHNDLKPQNIMTNFKSNTVFLIDFGLTLNQNQAQKIAYTFKGTPYFASNNQLVKGKLGAKDDLESLVYILIYFIQGYLPWAKNVPVLSEDMQAHLEVQQVIHQRDPDTLCTDLDPEFNSMLSYIQSCSAKQKPDYRYIKKQLQTIKDRNNFLGQLEWIHSPDPSTPMINPLNNQLIGSGNNINNQLFNLQNVQMNSIEIRSGNNTSSIANSISNKDQHKKNPQNLQIEIGKLSSQNIHQKRMTINTQNKNNVIMEESEYNSGGLKSNRHVEPHSAQQLTRRKKQLQGGQNNQAELKHQDSARGQKKKLVIKKKKGSLTRIKLEEGGLDPLQAQFLNIQRANSNVQQQQINRRKKIKIDSDQIFEALDGNNSLDDINQDDFEEIFKTMIPVQFECNQNNLKFVSSKNKKLEKRLKSVS</sequence>
<dbReference type="InterPro" id="IPR050235">
    <property type="entry name" value="CK1_Ser-Thr_kinase"/>
</dbReference>
<gene>
    <name evidence="5" type="primary">Contig6769.g322</name>
    <name evidence="5" type="ORF">STYLEM_16375</name>
</gene>
<proteinExistence type="predicted"/>
<dbReference type="PROSITE" id="PS00108">
    <property type="entry name" value="PROTEIN_KINASE_ST"/>
    <property type="match status" value="1"/>
</dbReference>
<organism evidence="5 6">
    <name type="scientific">Stylonychia lemnae</name>
    <name type="common">Ciliate</name>
    <dbReference type="NCBI Taxonomy" id="5949"/>
    <lineage>
        <taxon>Eukaryota</taxon>
        <taxon>Sar</taxon>
        <taxon>Alveolata</taxon>
        <taxon>Ciliophora</taxon>
        <taxon>Intramacronucleata</taxon>
        <taxon>Spirotrichea</taxon>
        <taxon>Stichotrichia</taxon>
        <taxon>Sporadotrichida</taxon>
        <taxon>Oxytrichidae</taxon>
        <taxon>Stylonychinae</taxon>
        <taxon>Stylonychia</taxon>
    </lineage>
</organism>
<keyword evidence="6" id="KW-1185">Reference proteome</keyword>